<sequence>MMYLDGLLDIIRKCWKILKKEFYHCKIRITTRKGLNAYGTVRGIIEWHLIESRHYSIFWFGSIFHWWSALSNITEMSYVARDVHIVHCIVSNIVEAAVVVVQVARDFVATHSTAACPRVVRIVIRGVKWIFGVGESCNQSMHK</sequence>
<reference evidence="1" key="1">
    <citation type="submission" date="2021-05" db="EMBL/GenBank/DDBJ databases">
        <authorList>
            <person name="Alioto T."/>
            <person name="Alioto T."/>
            <person name="Gomez Garrido J."/>
        </authorList>
    </citation>
    <scope>NUCLEOTIDE SEQUENCE</scope>
</reference>
<proteinExistence type="predicted"/>
<protein>
    <submittedName>
        <fullName evidence="1">Uncharacterized protein</fullName>
    </submittedName>
</protein>
<name>A0A8D8ZUH1_9HEMI</name>
<evidence type="ECO:0000313" key="1">
    <source>
        <dbReference type="EMBL" id="CAG6752332.1"/>
    </source>
</evidence>
<dbReference type="AlphaFoldDB" id="A0A8D8ZUH1"/>
<organism evidence="1">
    <name type="scientific">Cacopsylla melanoneura</name>
    <dbReference type="NCBI Taxonomy" id="428564"/>
    <lineage>
        <taxon>Eukaryota</taxon>
        <taxon>Metazoa</taxon>
        <taxon>Ecdysozoa</taxon>
        <taxon>Arthropoda</taxon>
        <taxon>Hexapoda</taxon>
        <taxon>Insecta</taxon>
        <taxon>Pterygota</taxon>
        <taxon>Neoptera</taxon>
        <taxon>Paraneoptera</taxon>
        <taxon>Hemiptera</taxon>
        <taxon>Sternorrhyncha</taxon>
        <taxon>Psylloidea</taxon>
        <taxon>Psyllidae</taxon>
        <taxon>Psyllinae</taxon>
        <taxon>Cacopsylla</taxon>
    </lineage>
</organism>
<accession>A0A8D8ZUH1</accession>
<dbReference type="EMBL" id="HBUF01532979">
    <property type="protein sequence ID" value="CAG6752332.1"/>
    <property type="molecule type" value="Transcribed_RNA"/>
</dbReference>